<proteinExistence type="predicted"/>
<reference evidence="1" key="2">
    <citation type="submission" date="2025-09" db="UniProtKB">
        <authorList>
            <consortium name="EnsemblPlants"/>
        </authorList>
    </citation>
    <scope>IDENTIFICATION</scope>
</reference>
<protein>
    <submittedName>
        <fullName evidence="1">Uncharacterized protein</fullName>
    </submittedName>
</protein>
<dbReference type="EnsemblPlants" id="AVESA.00010b.r2.3DG0534050.1">
    <property type="protein sequence ID" value="AVESA.00010b.r2.3DG0534050.1.CDS"/>
    <property type="gene ID" value="AVESA.00010b.r2.3DG0534050"/>
</dbReference>
<reference evidence="1" key="1">
    <citation type="submission" date="2021-05" db="EMBL/GenBank/DDBJ databases">
        <authorList>
            <person name="Scholz U."/>
            <person name="Mascher M."/>
            <person name="Fiebig A."/>
        </authorList>
    </citation>
    <scope>NUCLEOTIDE SEQUENCE [LARGE SCALE GENOMIC DNA]</scope>
</reference>
<evidence type="ECO:0000313" key="1">
    <source>
        <dbReference type="EnsemblPlants" id="AVESA.00010b.r2.3DG0534050.1.CDS"/>
    </source>
</evidence>
<name>A0ACD5VWS4_AVESA</name>
<keyword evidence="2" id="KW-1185">Reference proteome</keyword>
<evidence type="ECO:0000313" key="2">
    <source>
        <dbReference type="Proteomes" id="UP001732700"/>
    </source>
</evidence>
<dbReference type="Proteomes" id="UP001732700">
    <property type="component" value="Chromosome 3D"/>
</dbReference>
<organism evidence="1 2">
    <name type="scientific">Avena sativa</name>
    <name type="common">Oat</name>
    <dbReference type="NCBI Taxonomy" id="4498"/>
    <lineage>
        <taxon>Eukaryota</taxon>
        <taxon>Viridiplantae</taxon>
        <taxon>Streptophyta</taxon>
        <taxon>Embryophyta</taxon>
        <taxon>Tracheophyta</taxon>
        <taxon>Spermatophyta</taxon>
        <taxon>Magnoliopsida</taxon>
        <taxon>Liliopsida</taxon>
        <taxon>Poales</taxon>
        <taxon>Poaceae</taxon>
        <taxon>BOP clade</taxon>
        <taxon>Pooideae</taxon>
        <taxon>Poodae</taxon>
        <taxon>Poeae</taxon>
        <taxon>Poeae Chloroplast Group 1 (Aveneae type)</taxon>
        <taxon>Aveninae</taxon>
        <taxon>Avena</taxon>
    </lineage>
</organism>
<accession>A0ACD5VWS4</accession>
<sequence>MSMSSGGGPSGPQRQRSMGQRNMSRAITMRTDGFSGEEPGDIIESELVPSSLAPIVPILRAANEIEEENPRVAYLCRFTAFEKAHTMDPNSSGRGVRQFKTYLLHRLEKDEQETKRRLASTDAKEIQRFYEQYCRKNLEEGLNMRKPDEMARYYQIASVLYDVLKTVTPEKSHSEFDQYAKGVEKEKASFSHYNILPLNISGPTQPVMEIPEIKAAVDLLRGMESLPTPRPDMNTVPEETDRPIVRDLLDWLWQTFGFQKGNVENQKEHLILLLANIDMRESGSVDQGRRQNHVIHSNTVKHLMNKVFQNYISWCRYLHLESNIKVPTDASTQQPELLYIGLYFLIWGEASNVRFMPECLCYIFHHMARDLYDIISDRREGSFDPPFRREGSDDAFLQLVIQPIYSVIHNEAMMSKKGTVSHSKWRNYDDLNEYFWSKKCFKQLGWPMDPASDFFGDPTKIKDDIERHDRSISRRRMSKTNFVEVRTFFNLFRSFDRMWAFFILALQAMIIIAWSPSGSLSAIFDPTVFRNVMTIFITAAFLNFLQATLEIILNWKAWRSLVCSQMIRHVLKFVVAIGWLIILPVTYASSIQNPTGLIKFFSNWIGKFQSQSIYNFAVALYMLPNIFSALFFIFLPIRRALERSNSRIVRFLLWWTQPKLYVARGMYEDTCSLLKYTTFWILLLICKLSFSYYVEVGII</sequence>